<name>B9M1Y8_GEODF</name>
<dbReference type="HOGENOM" id="CLU_087560_2_2_7"/>
<dbReference type="RefSeq" id="WP_012646013.1">
    <property type="nucleotide sequence ID" value="NC_011979.1"/>
</dbReference>
<gene>
    <name evidence="3" type="ordered locus">Geob_0922</name>
</gene>
<dbReference type="eggNOG" id="COG2834">
    <property type="taxonomic scope" value="Bacteria"/>
</dbReference>
<dbReference type="PANTHER" id="PTHR35869:SF1">
    <property type="entry name" value="OUTER-MEMBRANE LIPOPROTEIN CARRIER PROTEIN"/>
    <property type="match status" value="1"/>
</dbReference>
<dbReference type="AlphaFoldDB" id="B9M1Y8"/>
<dbReference type="Gene3D" id="2.50.20.10">
    <property type="entry name" value="Lipoprotein localisation LolA/LolB/LppX"/>
    <property type="match status" value="1"/>
</dbReference>
<evidence type="ECO:0000313" key="4">
    <source>
        <dbReference type="Proteomes" id="UP000007721"/>
    </source>
</evidence>
<dbReference type="EMBL" id="CP001390">
    <property type="protein sequence ID" value="ACM19284.1"/>
    <property type="molecule type" value="Genomic_DNA"/>
</dbReference>
<feature type="signal peptide" evidence="2">
    <location>
        <begin position="1"/>
        <end position="26"/>
    </location>
</feature>
<dbReference type="SUPFAM" id="SSF89392">
    <property type="entry name" value="Prokaryotic lipoproteins and lipoprotein localization factors"/>
    <property type="match status" value="1"/>
</dbReference>
<dbReference type="KEGG" id="geo:Geob_0922"/>
<reference evidence="3 4" key="1">
    <citation type="submission" date="2009-01" db="EMBL/GenBank/DDBJ databases">
        <title>Complete sequence of Geobacter sp. FRC-32.</title>
        <authorList>
            <consortium name="US DOE Joint Genome Institute"/>
            <person name="Lucas S."/>
            <person name="Copeland A."/>
            <person name="Lapidus A."/>
            <person name="Glavina del Rio T."/>
            <person name="Dalin E."/>
            <person name="Tice H."/>
            <person name="Bruce D."/>
            <person name="Goodwin L."/>
            <person name="Pitluck S."/>
            <person name="Saunders E."/>
            <person name="Brettin T."/>
            <person name="Detter J.C."/>
            <person name="Han C."/>
            <person name="Larimer F."/>
            <person name="Land M."/>
            <person name="Hauser L."/>
            <person name="Kyrpides N."/>
            <person name="Ovchinnikova G."/>
            <person name="Kostka J."/>
            <person name="Richardson P."/>
        </authorList>
    </citation>
    <scope>NUCLEOTIDE SEQUENCE [LARGE SCALE GENOMIC DNA]</scope>
    <source>
        <strain evidence="4">DSM 22248 / JCM 15807 / FRC-32</strain>
    </source>
</reference>
<dbReference type="CDD" id="cd16325">
    <property type="entry name" value="LolA"/>
    <property type="match status" value="1"/>
</dbReference>
<keyword evidence="3" id="KW-0449">Lipoprotein</keyword>
<dbReference type="InterPro" id="IPR029046">
    <property type="entry name" value="LolA/LolB/LppX"/>
</dbReference>
<evidence type="ECO:0000256" key="1">
    <source>
        <dbReference type="ARBA" id="ARBA00022729"/>
    </source>
</evidence>
<proteinExistence type="predicted"/>
<protein>
    <submittedName>
        <fullName evidence="3">Outer membrane lipoprotein carrier/sorting protein LolA</fullName>
    </submittedName>
</protein>
<evidence type="ECO:0000313" key="3">
    <source>
        <dbReference type="EMBL" id="ACM19284.1"/>
    </source>
</evidence>
<organism evidence="3 4">
    <name type="scientific">Geotalea daltonii (strain DSM 22248 / JCM 15807 / FRC-32)</name>
    <name type="common">Geobacter daltonii</name>
    <dbReference type="NCBI Taxonomy" id="316067"/>
    <lineage>
        <taxon>Bacteria</taxon>
        <taxon>Pseudomonadati</taxon>
        <taxon>Thermodesulfobacteriota</taxon>
        <taxon>Desulfuromonadia</taxon>
        <taxon>Geobacterales</taxon>
        <taxon>Geobacteraceae</taxon>
        <taxon>Geotalea</taxon>
    </lineage>
</organism>
<dbReference type="Proteomes" id="UP000007721">
    <property type="component" value="Chromosome"/>
</dbReference>
<sequence>MRSCFSILLLSCVVLLQSALPQHGLAAEMNDVVKTLEQGYRTLNDLQADFSQQTEIASMKRKERGAGELFLKKGANGQAMFSFNYSKPRQQIISNGKKVWYYLPENRQVMVSDVASLFEGGNSVALNYLSGMGHVSRDFNIRFAGDGRDKKGNYLLELIPKKPSQAMAKLHLGIKAQAVASFTREGQAADPFPIAYSVVFDSFGNRTVIEFSNIKVNRGMRSDRFNFKVPSGVEVINPGQTK</sequence>
<accession>B9M1Y8</accession>
<evidence type="ECO:0000256" key="2">
    <source>
        <dbReference type="SAM" id="SignalP"/>
    </source>
</evidence>
<dbReference type="InterPro" id="IPR004564">
    <property type="entry name" value="OM_lipoprot_carrier_LolA-like"/>
</dbReference>
<feature type="chain" id="PRO_5002888600" evidence="2">
    <location>
        <begin position="27"/>
        <end position="242"/>
    </location>
</feature>
<dbReference type="OrthoDB" id="9785727at2"/>
<dbReference type="Pfam" id="PF03548">
    <property type="entry name" value="LolA"/>
    <property type="match status" value="1"/>
</dbReference>
<keyword evidence="1 2" id="KW-0732">Signal</keyword>
<dbReference type="STRING" id="316067.Geob_0922"/>
<dbReference type="PANTHER" id="PTHR35869">
    <property type="entry name" value="OUTER-MEMBRANE LIPOPROTEIN CARRIER PROTEIN"/>
    <property type="match status" value="1"/>
</dbReference>
<keyword evidence="4" id="KW-1185">Reference proteome</keyword>